<keyword evidence="1" id="KW-1188">Viral release from host cell</keyword>
<protein>
    <recommendedName>
        <fullName evidence="2">Terminase large subunit gp17-like C-terminal domain-containing protein</fullName>
    </recommendedName>
</protein>
<evidence type="ECO:0000313" key="3">
    <source>
        <dbReference type="EMBL" id="KCZ95332.1"/>
    </source>
</evidence>
<dbReference type="Pfam" id="PF17289">
    <property type="entry name" value="Terminase_6C"/>
    <property type="match status" value="1"/>
</dbReference>
<dbReference type="AlphaFoldDB" id="A0A059FXJ8"/>
<sequence>MLNDLGKDALNAALRNDFPTFLGKVFLTLNPGTKFKLNWHHFAIAYFLQQMWTGRFRRGIVNSCPRSLKSTIISVAWVAFVLGHDPTKMFIVVSHNMELAKELSFLFRKVVNATWYKDAFPTMRGKPDADNELIFRTSLGGGRRATSVNSDVTGLGGSDIIIDDPIDASIADNPEQCANNNRWITKVLMSRLNDKDTGTVLLVMQRVSVHDTTAFLLGMTGWKSLILPAIAQKDMDVPISEGKVHHWKQGELLHPEFLSQAILDEQRQLQGHADFSAQYLQIPVQSGGGAIDVSKFKRFAKLPQAIDFWFLSVDASSGVESGSYSVIQLWAASNGRIYLFGQKRAHLEFPALRSSVIAIAKKYGVRYILVENASAGQALLQELHGHYSPEEAHEKLVSIKPTHAKTVRMGKAMIMVDAGKIWLPAEGSWIDGLISELQAFPKGAHDDQVDALSQAINWFRGYLAGPPMVTVTMV</sequence>
<organism evidence="3 4">
    <name type="scientific">Hyphomonas hirschiana VP5</name>
    <dbReference type="NCBI Taxonomy" id="1280951"/>
    <lineage>
        <taxon>Bacteria</taxon>
        <taxon>Pseudomonadati</taxon>
        <taxon>Pseudomonadota</taxon>
        <taxon>Alphaproteobacteria</taxon>
        <taxon>Hyphomonadales</taxon>
        <taxon>Hyphomonadaceae</taxon>
        <taxon>Hyphomonas</taxon>
    </lineage>
</organism>
<accession>A0A059FXJ8</accession>
<proteinExistence type="predicted"/>
<dbReference type="RefSeq" id="WP_011647538.1">
    <property type="nucleotide sequence ID" value="NZ_ARYI01000004.1"/>
</dbReference>
<dbReference type="EMBL" id="ARYI01000004">
    <property type="protein sequence ID" value="KCZ95332.1"/>
    <property type="molecule type" value="Genomic_DNA"/>
</dbReference>
<gene>
    <name evidence="3" type="ORF">HHI_06664</name>
</gene>
<dbReference type="Gene3D" id="3.40.50.300">
    <property type="entry name" value="P-loop containing nucleotide triphosphate hydrolases"/>
    <property type="match status" value="1"/>
</dbReference>
<dbReference type="InterPro" id="IPR027417">
    <property type="entry name" value="P-loop_NTPase"/>
</dbReference>
<dbReference type="Proteomes" id="UP000025061">
    <property type="component" value="Unassembled WGS sequence"/>
</dbReference>
<name>A0A059FXJ8_9PROT</name>
<dbReference type="NCBIfam" id="TIGR01630">
    <property type="entry name" value="psiM2_ORF9"/>
    <property type="match status" value="1"/>
</dbReference>
<dbReference type="InterPro" id="IPR035421">
    <property type="entry name" value="Terminase_6C"/>
</dbReference>
<dbReference type="OrthoDB" id="9771580at2"/>
<keyword evidence="4" id="KW-1185">Reference proteome</keyword>
<evidence type="ECO:0000256" key="1">
    <source>
        <dbReference type="ARBA" id="ARBA00022612"/>
    </source>
</evidence>
<comment type="caution">
    <text evidence="3">The sequence shown here is derived from an EMBL/GenBank/DDBJ whole genome shotgun (WGS) entry which is preliminary data.</text>
</comment>
<dbReference type="Gene3D" id="3.30.420.240">
    <property type="match status" value="1"/>
</dbReference>
<dbReference type="InterPro" id="IPR006517">
    <property type="entry name" value="Phage_terminase_lsu-like_C"/>
</dbReference>
<reference evidence="3 4" key="1">
    <citation type="submission" date="2013-04" db="EMBL/GenBank/DDBJ databases">
        <title>Hyphomonas hirschiana VP5 Genome Sequencing.</title>
        <authorList>
            <person name="Lai Q."/>
            <person name="Shao Z."/>
        </authorList>
    </citation>
    <scope>NUCLEOTIDE SEQUENCE [LARGE SCALE GENOMIC DNA]</scope>
    <source>
        <strain evidence="3 4">VP5</strain>
    </source>
</reference>
<dbReference type="PATRIC" id="fig|1280951.3.peg.1344"/>
<evidence type="ECO:0000259" key="2">
    <source>
        <dbReference type="Pfam" id="PF17289"/>
    </source>
</evidence>
<evidence type="ECO:0000313" key="4">
    <source>
        <dbReference type="Proteomes" id="UP000025061"/>
    </source>
</evidence>
<feature type="domain" description="Terminase large subunit gp17-like C-terminal" evidence="2">
    <location>
        <begin position="313"/>
        <end position="457"/>
    </location>
</feature>